<dbReference type="InterPro" id="IPR025965">
    <property type="entry name" value="FlgD/Vpr_Ig-like"/>
</dbReference>
<dbReference type="InterPro" id="IPR006626">
    <property type="entry name" value="PbH1"/>
</dbReference>
<reference evidence="3" key="2">
    <citation type="journal article" date="2021" name="Microbiome">
        <title>Successional dynamics and alternative stable states in a saline activated sludge microbial community over 9 years.</title>
        <authorList>
            <person name="Wang Y."/>
            <person name="Ye J."/>
            <person name="Ju F."/>
            <person name="Liu L."/>
            <person name="Boyd J.A."/>
            <person name="Deng Y."/>
            <person name="Parks D.H."/>
            <person name="Jiang X."/>
            <person name="Yin X."/>
            <person name="Woodcroft B.J."/>
            <person name="Tyson G.W."/>
            <person name="Hugenholtz P."/>
            <person name="Polz M.F."/>
            <person name="Zhang T."/>
        </authorList>
    </citation>
    <scope>NUCLEOTIDE SEQUENCE</scope>
    <source>
        <strain evidence="3">HKST-UBA02</strain>
    </source>
</reference>
<evidence type="ECO:0000259" key="2">
    <source>
        <dbReference type="Pfam" id="PF13860"/>
    </source>
</evidence>
<dbReference type="InterPro" id="IPR011050">
    <property type="entry name" value="Pectin_lyase_fold/virulence"/>
</dbReference>
<dbReference type="Proteomes" id="UP000739538">
    <property type="component" value="Unassembled WGS sequence"/>
</dbReference>
<keyword evidence="1" id="KW-0732">Signal</keyword>
<sequence length="475" mass="49237">MKESKYTVRALAFGLMAAVAGFGTPTLAATIWVPDDHPTIQAAIQAAAASGDEVVVRPGTYVENLDYLGKRLVVRSEMGPAVTIIDGSQPTNPERMSCAYMDGNNEVLDGFSLTGGRGSKPFGSTGPLVGGGVTVLGIGVVRNNWIYENHVVGTYVHGGGGVYVHNGLLFQVTNNLIYRNSIAQTGGTFTGFGGGVAVRSADGLVADNIIWENTVGNPGSDSGKGGGIGTAALCDGTLRRNIIVCNHASTGGGIGGIFREISANTVARNDTNGIDGGANGGVLFFNNDISENTGYGMSCPSGGIGNCNNFFGNTIDDPDCYGIGTDNNTANDPQYSGVCEDICVAATSPLLPGNEELGCGQIGALIACQTSGIENSEVEAAFDAYEIAAFPNPMHGQTEFRFRSQTDAVVDATIDVYDLQGRMVRHLGVHSVGTNDGYVSWDGKDAAGRALPSGSYLAMMRAGSARTTTRVLVVR</sequence>
<dbReference type="InterPro" id="IPR012334">
    <property type="entry name" value="Pectin_lyas_fold"/>
</dbReference>
<organism evidence="3 4">
    <name type="scientific">Eiseniibacteriota bacterium</name>
    <dbReference type="NCBI Taxonomy" id="2212470"/>
    <lineage>
        <taxon>Bacteria</taxon>
        <taxon>Candidatus Eiseniibacteriota</taxon>
    </lineage>
</organism>
<name>A0A956SDK6_UNCEI</name>
<feature type="signal peptide" evidence="1">
    <location>
        <begin position="1"/>
        <end position="28"/>
    </location>
</feature>
<evidence type="ECO:0000313" key="4">
    <source>
        <dbReference type="Proteomes" id="UP000739538"/>
    </source>
</evidence>
<evidence type="ECO:0000256" key="1">
    <source>
        <dbReference type="SAM" id="SignalP"/>
    </source>
</evidence>
<dbReference type="AlphaFoldDB" id="A0A956SDK6"/>
<evidence type="ECO:0000313" key="3">
    <source>
        <dbReference type="EMBL" id="MCA9756501.1"/>
    </source>
</evidence>
<dbReference type="Pfam" id="PF13860">
    <property type="entry name" value="FlgD_ig"/>
    <property type="match status" value="1"/>
</dbReference>
<feature type="domain" description="FlgD/Vpr Ig-like" evidence="2">
    <location>
        <begin position="396"/>
        <end position="462"/>
    </location>
</feature>
<reference evidence="3" key="1">
    <citation type="submission" date="2020-04" db="EMBL/GenBank/DDBJ databases">
        <authorList>
            <person name="Zhang T."/>
        </authorList>
    </citation>
    <scope>NUCLEOTIDE SEQUENCE</scope>
    <source>
        <strain evidence="3">HKST-UBA02</strain>
    </source>
</reference>
<dbReference type="Gene3D" id="2.160.20.10">
    <property type="entry name" value="Single-stranded right-handed beta-helix, Pectin lyase-like"/>
    <property type="match status" value="1"/>
</dbReference>
<comment type="caution">
    <text evidence="3">The sequence shown here is derived from an EMBL/GenBank/DDBJ whole genome shotgun (WGS) entry which is preliminary data.</text>
</comment>
<proteinExistence type="predicted"/>
<protein>
    <recommendedName>
        <fullName evidence="2">FlgD/Vpr Ig-like domain-containing protein</fullName>
    </recommendedName>
</protein>
<gene>
    <name evidence="3" type="ORF">KDA27_11920</name>
</gene>
<feature type="chain" id="PRO_5037694249" description="FlgD/Vpr Ig-like domain-containing protein" evidence="1">
    <location>
        <begin position="29"/>
        <end position="475"/>
    </location>
</feature>
<accession>A0A956SDK6</accession>
<dbReference type="Gene3D" id="2.60.40.4070">
    <property type="match status" value="1"/>
</dbReference>
<dbReference type="SMART" id="SM00710">
    <property type="entry name" value="PbH1"/>
    <property type="match status" value="4"/>
</dbReference>
<dbReference type="EMBL" id="JAGQHS010000055">
    <property type="protein sequence ID" value="MCA9756501.1"/>
    <property type="molecule type" value="Genomic_DNA"/>
</dbReference>
<dbReference type="SUPFAM" id="SSF51126">
    <property type="entry name" value="Pectin lyase-like"/>
    <property type="match status" value="1"/>
</dbReference>